<keyword evidence="2" id="KW-0597">Phosphoprotein</keyword>
<dbReference type="SMART" id="SM00823">
    <property type="entry name" value="PKS_PP"/>
    <property type="match status" value="1"/>
</dbReference>
<evidence type="ECO:0000313" key="4">
    <source>
        <dbReference type="EMBL" id="MFG3014172.1"/>
    </source>
</evidence>
<sequence length="202" mass="21739">MTPLVRPSGPVEIQGVLTEPAEMERVLLEHPSVARAAVRTTGGEPRRLIAFVAPSGDALSLRELREHLADAKLVPGRGQAAGLPEFVAMTARAHRSDAAWTADGLAGALEDLARRRAPYAAPAGPTERYLADVWEDLLAVDAIGLDDDFFSLGGHSLLAVRVRIRLQRDLGLEVPPEVLFENSVLRHQADAVDRVRAGEAAH</sequence>
<dbReference type="SUPFAM" id="SSF56801">
    <property type="entry name" value="Acetyl-CoA synthetase-like"/>
    <property type="match status" value="1"/>
</dbReference>
<dbReference type="Gene3D" id="1.10.1200.10">
    <property type="entry name" value="ACP-like"/>
    <property type="match status" value="1"/>
</dbReference>
<accession>A0ABW7BE29</accession>
<evidence type="ECO:0000256" key="2">
    <source>
        <dbReference type="ARBA" id="ARBA00022553"/>
    </source>
</evidence>
<gene>
    <name evidence="4" type="ORF">ACGFZB_27860</name>
</gene>
<dbReference type="InterPro" id="IPR036736">
    <property type="entry name" value="ACP-like_sf"/>
</dbReference>
<dbReference type="RefSeq" id="WP_392820552.1">
    <property type="nucleotide sequence ID" value="NZ_JBICYV010000014.1"/>
</dbReference>
<dbReference type="PROSITE" id="PS50075">
    <property type="entry name" value="CARRIER"/>
    <property type="match status" value="1"/>
</dbReference>
<protein>
    <submittedName>
        <fullName evidence="4">Phosphopantetheine-binding protein</fullName>
    </submittedName>
</protein>
<dbReference type="InterPro" id="IPR020806">
    <property type="entry name" value="PKS_PP-bd"/>
</dbReference>
<organism evidence="4 5">
    <name type="scientific">Streptomyces cinerochromogenes</name>
    <dbReference type="NCBI Taxonomy" id="66422"/>
    <lineage>
        <taxon>Bacteria</taxon>
        <taxon>Bacillati</taxon>
        <taxon>Actinomycetota</taxon>
        <taxon>Actinomycetes</taxon>
        <taxon>Kitasatosporales</taxon>
        <taxon>Streptomycetaceae</taxon>
        <taxon>Streptomyces</taxon>
    </lineage>
</organism>
<evidence type="ECO:0000259" key="3">
    <source>
        <dbReference type="PROSITE" id="PS50075"/>
    </source>
</evidence>
<dbReference type="Proteomes" id="UP001604267">
    <property type="component" value="Unassembled WGS sequence"/>
</dbReference>
<proteinExistence type="predicted"/>
<dbReference type="Gene3D" id="3.30.300.30">
    <property type="match status" value="1"/>
</dbReference>
<evidence type="ECO:0000313" key="5">
    <source>
        <dbReference type="Proteomes" id="UP001604267"/>
    </source>
</evidence>
<dbReference type="InterPro" id="IPR045851">
    <property type="entry name" value="AMP-bd_C_sf"/>
</dbReference>
<comment type="caution">
    <text evidence="4">The sequence shown here is derived from an EMBL/GenBank/DDBJ whole genome shotgun (WGS) entry which is preliminary data.</text>
</comment>
<evidence type="ECO:0000256" key="1">
    <source>
        <dbReference type="ARBA" id="ARBA00022450"/>
    </source>
</evidence>
<dbReference type="EMBL" id="JBICYV010000014">
    <property type="protein sequence ID" value="MFG3014172.1"/>
    <property type="molecule type" value="Genomic_DNA"/>
</dbReference>
<keyword evidence="5" id="KW-1185">Reference proteome</keyword>
<name>A0ABW7BE29_9ACTN</name>
<dbReference type="SUPFAM" id="SSF47336">
    <property type="entry name" value="ACP-like"/>
    <property type="match status" value="1"/>
</dbReference>
<reference evidence="4 5" key="1">
    <citation type="submission" date="2024-10" db="EMBL/GenBank/DDBJ databases">
        <title>The Natural Products Discovery Center: Release of the First 8490 Sequenced Strains for Exploring Actinobacteria Biosynthetic Diversity.</title>
        <authorList>
            <person name="Kalkreuter E."/>
            <person name="Kautsar S.A."/>
            <person name="Yang D."/>
            <person name="Bader C.D."/>
            <person name="Teijaro C.N."/>
            <person name="Fluegel L."/>
            <person name="Davis C.M."/>
            <person name="Simpson J.R."/>
            <person name="Lauterbach L."/>
            <person name="Steele A.D."/>
            <person name="Gui C."/>
            <person name="Meng S."/>
            <person name="Li G."/>
            <person name="Viehrig K."/>
            <person name="Ye F."/>
            <person name="Su P."/>
            <person name="Kiefer A.F."/>
            <person name="Nichols A."/>
            <person name="Cepeda A.J."/>
            <person name="Yan W."/>
            <person name="Fan B."/>
            <person name="Jiang Y."/>
            <person name="Adhikari A."/>
            <person name="Zheng C.-J."/>
            <person name="Schuster L."/>
            <person name="Cowan T.M."/>
            <person name="Smanski M.J."/>
            <person name="Chevrette M.G."/>
            <person name="De Carvalho L.P.S."/>
            <person name="Shen B."/>
        </authorList>
    </citation>
    <scope>NUCLEOTIDE SEQUENCE [LARGE SCALE GENOMIC DNA]</scope>
    <source>
        <strain evidence="4 5">NPDC048320</strain>
    </source>
</reference>
<dbReference type="PANTHER" id="PTHR44845:SF6">
    <property type="entry name" value="BETA-ALANINE-ACTIVATING ENZYME"/>
    <property type="match status" value="1"/>
</dbReference>
<dbReference type="PANTHER" id="PTHR44845">
    <property type="entry name" value="CARRIER DOMAIN-CONTAINING PROTEIN"/>
    <property type="match status" value="1"/>
</dbReference>
<dbReference type="InterPro" id="IPR009081">
    <property type="entry name" value="PP-bd_ACP"/>
</dbReference>
<dbReference type="Pfam" id="PF00550">
    <property type="entry name" value="PP-binding"/>
    <property type="match status" value="1"/>
</dbReference>
<keyword evidence="1" id="KW-0596">Phosphopantetheine</keyword>
<feature type="domain" description="Carrier" evidence="3">
    <location>
        <begin position="121"/>
        <end position="196"/>
    </location>
</feature>